<feature type="compositionally biased region" description="Low complexity" evidence="1">
    <location>
        <begin position="81"/>
        <end position="97"/>
    </location>
</feature>
<dbReference type="Proteomes" id="UP000006753">
    <property type="component" value="Unassembled WGS sequence"/>
</dbReference>
<feature type="region of interest" description="Disordered" evidence="1">
    <location>
        <begin position="202"/>
        <end position="230"/>
    </location>
</feature>
<reference evidence="4 5" key="1">
    <citation type="journal article" date="2012" name="BMC Genomics">
        <title>Sequencing the genome of Marssonina brunnea reveals fungus-poplar co-evolution.</title>
        <authorList>
            <person name="Zhu S."/>
            <person name="Cao Y.-Z."/>
            <person name="Jiang C."/>
            <person name="Tan B.-Y."/>
            <person name="Wang Z."/>
            <person name="Feng S."/>
            <person name="Zhang L."/>
            <person name="Su X.-H."/>
            <person name="Brejova B."/>
            <person name="Vinar T."/>
            <person name="Xu M."/>
            <person name="Wang M.-X."/>
            <person name="Zhang S.-G."/>
            <person name="Huang M.-R."/>
            <person name="Wu R."/>
            <person name="Zhou Y."/>
        </authorList>
    </citation>
    <scope>NUCLEOTIDE SEQUENCE [LARGE SCALE GENOMIC DNA]</scope>
    <source>
        <strain evidence="4 5">MB_m1</strain>
    </source>
</reference>
<keyword evidence="5" id="KW-1185">Reference proteome</keyword>
<protein>
    <submittedName>
        <fullName evidence="4">Uncharacterized protein</fullName>
    </submittedName>
</protein>
<sequence>MATEPAITGDSQSIFEELENYPWDSDRKFQGGLSAILGPNPSPSQLEDLTLRAQCFYLSRQKGISIDFDAYKAYLARKEPSTSNQTTTLTSSTSTAPSAPPPANDTTTPTGASNDPKMAVSSTPTDPSSMNNSATGFVPAGTGPPNPGAPYPASFAEIVAMIQAGKEIPGYIEVSERVIGWENATPPVLPKRRKPWEKDVPEEIIQGKGPGCFGDERDLPEIKQVYPEGV</sequence>
<dbReference type="OrthoDB" id="9936937at2759"/>
<dbReference type="PANTHER" id="PTHR36855:SF1">
    <property type="entry name" value="PEROXISOME MEMBRANE ANCHOR PROTEIN PEX14P N-TERMINAL DOMAIN-CONTAINING PROTEIN"/>
    <property type="match status" value="1"/>
</dbReference>
<gene>
    <name evidence="4" type="ORF">MBM_05610</name>
</gene>
<proteinExistence type="predicted"/>
<dbReference type="KEGG" id="mbe:MBM_05610"/>
<feature type="compositionally biased region" description="Polar residues" evidence="1">
    <location>
        <begin position="120"/>
        <end position="135"/>
    </location>
</feature>
<dbReference type="OMA" id="KAKCFYF"/>
<dbReference type="STRING" id="1072389.K1WTC1"/>
<evidence type="ECO:0000259" key="3">
    <source>
        <dbReference type="Pfam" id="PF25871"/>
    </source>
</evidence>
<feature type="region of interest" description="Disordered" evidence="1">
    <location>
        <begin position="79"/>
        <end position="145"/>
    </location>
</feature>
<feature type="domain" description="Peroxisomal membrane protein PEX14-like KPWE" evidence="2">
    <location>
        <begin position="150"/>
        <end position="198"/>
    </location>
</feature>
<feature type="domain" description="PEX14-like helix-turn-helix" evidence="3">
    <location>
        <begin position="13"/>
        <end position="78"/>
    </location>
</feature>
<dbReference type="EMBL" id="JH921439">
    <property type="protein sequence ID" value="EKD16316.1"/>
    <property type="molecule type" value="Genomic_DNA"/>
</dbReference>
<name>K1WTC1_MARBU</name>
<organism evidence="4 5">
    <name type="scientific">Marssonina brunnea f. sp. multigermtubi (strain MB_m1)</name>
    <name type="common">Marssonina leaf spot fungus</name>
    <dbReference type="NCBI Taxonomy" id="1072389"/>
    <lineage>
        <taxon>Eukaryota</taxon>
        <taxon>Fungi</taxon>
        <taxon>Dikarya</taxon>
        <taxon>Ascomycota</taxon>
        <taxon>Pezizomycotina</taxon>
        <taxon>Leotiomycetes</taxon>
        <taxon>Helotiales</taxon>
        <taxon>Drepanopezizaceae</taxon>
        <taxon>Drepanopeziza</taxon>
    </lineage>
</organism>
<dbReference type="PANTHER" id="PTHR36855">
    <property type="entry name" value="CHROMOSOME 10, WHOLE GENOME SHOTGUN SEQUENCE"/>
    <property type="match status" value="1"/>
</dbReference>
<dbReference type="Pfam" id="PF25871">
    <property type="entry name" value="HTH_76"/>
    <property type="match status" value="1"/>
</dbReference>
<dbReference type="eggNOG" id="ENOG502S7YV">
    <property type="taxonomic scope" value="Eukaryota"/>
</dbReference>
<dbReference type="InterPro" id="IPR058841">
    <property type="entry name" value="HTH_76"/>
</dbReference>
<evidence type="ECO:0000259" key="2">
    <source>
        <dbReference type="Pfam" id="PF17733"/>
    </source>
</evidence>
<evidence type="ECO:0000313" key="4">
    <source>
        <dbReference type="EMBL" id="EKD16316.1"/>
    </source>
</evidence>
<dbReference type="InParanoid" id="K1WTC1"/>
<dbReference type="RefSeq" id="XP_007293499.1">
    <property type="nucleotide sequence ID" value="XM_007293437.1"/>
</dbReference>
<accession>K1WTC1</accession>
<evidence type="ECO:0000313" key="5">
    <source>
        <dbReference type="Proteomes" id="UP000006753"/>
    </source>
</evidence>
<dbReference type="GeneID" id="18761545"/>
<dbReference type="InterPro" id="IPR040554">
    <property type="entry name" value="KPWE_PEX14_dom"/>
</dbReference>
<dbReference type="AlphaFoldDB" id="K1WTC1"/>
<evidence type="ECO:0000256" key="1">
    <source>
        <dbReference type="SAM" id="MobiDB-lite"/>
    </source>
</evidence>
<dbReference type="Pfam" id="PF17733">
    <property type="entry name" value="KPWE_dom"/>
    <property type="match status" value="1"/>
</dbReference>
<dbReference type="HOGENOM" id="CLU_070882_2_0_1"/>